<dbReference type="EMBL" id="JABBGA010000003">
    <property type="protein sequence ID" value="NML25157.1"/>
    <property type="molecule type" value="Genomic_DNA"/>
</dbReference>
<gene>
    <name evidence="4" type="ORF">HHL15_05355</name>
</gene>
<keyword evidence="5" id="KW-1185">Reference proteome</keyword>
<dbReference type="GO" id="GO:0000160">
    <property type="term" value="P:phosphorelay signal transduction system"/>
    <property type="evidence" value="ECO:0007669"/>
    <property type="project" value="InterPro"/>
</dbReference>
<comment type="caution">
    <text evidence="4">The sequence shown here is derived from an EMBL/GenBank/DDBJ whole genome shotgun (WGS) entry which is preliminary data.</text>
</comment>
<sequence>MSVPATILLVDDSRASRMLCATVLRSLNPDLRILEAGDGDAALALMAGEQAGLAILDMNMPGMSGLELAEKLHLGHPMMKLALLTANSQDAIQRRAAAQGVHFFRKPISEAVIGDILALLG</sequence>
<dbReference type="InterPro" id="IPR050595">
    <property type="entry name" value="Bact_response_regulator"/>
</dbReference>
<feature type="domain" description="Response regulatory" evidence="3">
    <location>
        <begin position="6"/>
        <end position="121"/>
    </location>
</feature>
<dbReference type="Gene3D" id="3.40.50.2300">
    <property type="match status" value="1"/>
</dbReference>
<accession>A0A848FZ03</accession>
<dbReference type="PROSITE" id="PS50110">
    <property type="entry name" value="RESPONSE_REGULATORY"/>
    <property type="match status" value="1"/>
</dbReference>
<dbReference type="RefSeq" id="WP_169144802.1">
    <property type="nucleotide sequence ID" value="NZ_JABBGA010000003.1"/>
</dbReference>
<evidence type="ECO:0000313" key="4">
    <source>
        <dbReference type="EMBL" id="NML25157.1"/>
    </source>
</evidence>
<dbReference type="Pfam" id="PF00072">
    <property type="entry name" value="Response_reg"/>
    <property type="match status" value="1"/>
</dbReference>
<reference evidence="4 5" key="1">
    <citation type="submission" date="2020-04" db="EMBL/GenBank/DDBJ databases">
        <title>Zoogloea sp. G-4-1-14 isolated from soil.</title>
        <authorList>
            <person name="Dahal R.H."/>
        </authorList>
    </citation>
    <scope>NUCLEOTIDE SEQUENCE [LARGE SCALE GENOMIC DNA]</scope>
    <source>
        <strain evidence="4 5">G-4-1-14</strain>
    </source>
</reference>
<dbReference type="AlphaFoldDB" id="A0A848FZ03"/>
<dbReference type="InterPro" id="IPR011006">
    <property type="entry name" value="CheY-like_superfamily"/>
</dbReference>
<protein>
    <submittedName>
        <fullName evidence="4">Response regulator</fullName>
    </submittedName>
</protein>
<dbReference type="SUPFAM" id="SSF52172">
    <property type="entry name" value="CheY-like"/>
    <property type="match status" value="1"/>
</dbReference>
<name>A0A848FZ03_9RHOO</name>
<dbReference type="InterPro" id="IPR001789">
    <property type="entry name" value="Sig_transdc_resp-reg_receiver"/>
</dbReference>
<proteinExistence type="predicted"/>
<evidence type="ECO:0000256" key="1">
    <source>
        <dbReference type="ARBA" id="ARBA00022553"/>
    </source>
</evidence>
<evidence type="ECO:0000313" key="5">
    <source>
        <dbReference type="Proteomes" id="UP000580043"/>
    </source>
</evidence>
<dbReference type="PANTHER" id="PTHR44591">
    <property type="entry name" value="STRESS RESPONSE REGULATOR PROTEIN 1"/>
    <property type="match status" value="1"/>
</dbReference>
<feature type="modified residue" description="4-aspartylphosphate" evidence="2">
    <location>
        <position position="57"/>
    </location>
</feature>
<dbReference type="PANTHER" id="PTHR44591:SF3">
    <property type="entry name" value="RESPONSE REGULATORY DOMAIN-CONTAINING PROTEIN"/>
    <property type="match status" value="1"/>
</dbReference>
<keyword evidence="1 2" id="KW-0597">Phosphoprotein</keyword>
<organism evidence="4 5">
    <name type="scientific">Zoogloea dura</name>
    <dbReference type="NCBI Taxonomy" id="2728840"/>
    <lineage>
        <taxon>Bacteria</taxon>
        <taxon>Pseudomonadati</taxon>
        <taxon>Pseudomonadota</taxon>
        <taxon>Betaproteobacteria</taxon>
        <taxon>Rhodocyclales</taxon>
        <taxon>Zoogloeaceae</taxon>
        <taxon>Zoogloea</taxon>
    </lineage>
</organism>
<dbReference type="SMART" id="SM00448">
    <property type="entry name" value="REC"/>
    <property type="match status" value="1"/>
</dbReference>
<dbReference type="Proteomes" id="UP000580043">
    <property type="component" value="Unassembled WGS sequence"/>
</dbReference>
<evidence type="ECO:0000259" key="3">
    <source>
        <dbReference type="PROSITE" id="PS50110"/>
    </source>
</evidence>
<evidence type="ECO:0000256" key="2">
    <source>
        <dbReference type="PROSITE-ProRule" id="PRU00169"/>
    </source>
</evidence>
<dbReference type="CDD" id="cd00156">
    <property type="entry name" value="REC"/>
    <property type="match status" value="1"/>
</dbReference>